<protein>
    <recommendedName>
        <fullName evidence="5">Secreted protein</fullName>
    </recommendedName>
</protein>
<dbReference type="OrthoDB" id="5291937at2"/>
<feature type="region of interest" description="Disordered" evidence="1">
    <location>
        <begin position="217"/>
        <end position="249"/>
    </location>
</feature>
<dbReference type="EMBL" id="LUKF01000016">
    <property type="protein sequence ID" value="KYG61886.1"/>
    <property type="molecule type" value="Genomic_DNA"/>
</dbReference>
<dbReference type="RefSeq" id="WP_063244032.1">
    <property type="nucleotide sequence ID" value="NZ_LUKF01000016.1"/>
</dbReference>
<dbReference type="InterPro" id="IPR025649">
    <property type="entry name" value="DUF4360"/>
</dbReference>
<sequence length="249" mass="27416">MWRGLAHLTGLFVLALSAQSNAQTPPGVRIQSIQAVGSGCPVGSHSANISPDGQTFSLLLDNFVASSTMKNPIARLMCELKVSFYVPAGWTFAVLSADYRGFAYAEAGTVTQHQALYSFDGSKPKNERPGYENGGTYNFRAQEFRGPYNDNYYIRHNIDPRVAPWAPCSSQSVQTLYVTTFLMARNLNLSSLVESTISLDSIDGQVQSQRYSLAWKQCTPSRVTPPPRDPGNPRPAPPPRDPGRPPRYR</sequence>
<gene>
    <name evidence="3" type="ORF">AZI85_06645</name>
</gene>
<dbReference type="AlphaFoldDB" id="A0A150WFS5"/>
<evidence type="ECO:0000313" key="4">
    <source>
        <dbReference type="Proteomes" id="UP000075391"/>
    </source>
</evidence>
<name>A0A150WFS5_BDEBC</name>
<evidence type="ECO:0000313" key="3">
    <source>
        <dbReference type="EMBL" id="KYG61886.1"/>
    </source>
</evidence>
<organism evidence="3 4">
    <name type="scientific">Bdellovibrio bacteriovorus</name>
    <dbReference type="NCBI Taxonomy" id="959"/>
    <lineage>
        <taxon>Bacteria</taxon>
        <taxon>Pseudomonadati</taxon>
        <taxon>Bdellovibrionota</taxon>
        <taxon>Bdellovibrionia</taxon>
        <taxon>Bdellovibrionales</taxon>
        <taxon>Pseudobdellovibrionaceae</taxon>
        <taxon>Bdellovibrio</taxon>
    </lineage>
</organism>
<dbReference type="PANTHER" id="PTHR38847:SF1">
    <property type="entry name" value="PSEUDOURIDINE SYNTHASE RSUA_RLUA-LIKE DOMAIN-CONTAINING PROTEIN"/>
    <property type="match status" value="1"/>
</dbReference>
<reference evidence="3 4" key="1">
    <citation type="submission" date="2016-03" db="EMBL/GenBank/DDBJ databases">
        <authorList>
            <person name="Ploux O."/>
        </authorList>
    </citation>
    <scope>NUCLEOTIDE SEQUENCE [LARGE SCALE GENOMIC DNA]</scope>
    <source>
        <strain evidence="3 4">BER2</strain>
    </source>
</reference>
<dbReference type="PANTHER" id="PTHR38847">
    <property type="match status" value="1"/>
</dbReference>
<evidence type="ECO:0000256" key="1">
    <source>
        <dbReference type="SAM" id="MobiDB-lite"/>
    </source>
</evidence>
<dbReference type="Pfam" id="PF14273">
    <property type="entry name" value="DUF4360"/>
    <property type="match status" value="1"/>
</dbReference>
<dbReference type="Proteomes" id="UP000075391">
    <property type="component" value="Unassembled WGS sequence"/>
</dbReference>
<proteinExistence type="predicted"/>
<accession>A0A150WFS5</accession>
<evidence type="ECO:0000256" key="2">
    <source>
        <dbReference type="SAM" id="SignalP"/>
    </source>
</evidence>
<keyword evidence="2" id="KW-0732">Signal</keyword>
<feature type="compositionally biased region" description="Pro residues" evidence="1">
    <location>
        <begin position="223"/>
        <end position="240"/>
    </location>
</feature>
<feature type="signal peptide" evidence="2">
    <location>
        <begin position="1"/>
        <end position="22"/>
    </location>
</feature>
<comment type="caution">
    <text evidence="3">The sequence shown here is derived from an EMBL/GenBank/DDBJ whole genome shotgun (WGS) entry which is preliminary data.</text>
</comment>
<feature type="chain" id="PRO_5007572823" description="Secreted protein" evidence="2">
    <location>
        <begin position="23"/>
        <end position="249"/>
    </location>
</feature>
<evidence type="ECO:0008006" key="5">
    <source>
        <dbReference type="Google" id="ProtNLM"/>
    </source>
</evidence>